<dbReference type="AlphaFoldDB" id="C7M075"/>
<gene>
    <name evidence="5" type="ordered locus">Afer_1460</name>
</gene>
<evidence type="ECO:0000259" key="4">
    <source>
        <dbReference type="PROSITE" id="PS51194"/>
    </source>
</evidence>
<name>C7M075_ACIFD</name>
<dbReference type="PROSITE" id="PS51194">
    <property type="entry name" value="HELICASE_CTER"/>
    <property type="match status" value="1"/>
</dbReference>
<evidence type="ECO:0000313" key="6">
    <source>
        <dbReference type="Proteomes" id="UP000000771"/>
    </source>
</evidence>
<dbReference type="InterPro" id="IPR011545">
    <property type="entry name" value="DEAD/DEAH_box_helicase_dom"/>
</dbReference>
<dbReference type="SMART" id="SM00490">
    <property type="entry name" value="HELICc"/>
    <property type="match status" value="1"/>
</dbReference>
<sequence>MSTTASNSIAARFGALARHAVADTPSRSEDVHLDRDVIAAMLGLEDEPEALVATVRLEGHTARFATPRTPLPPRLSRLLAENPGQLYTHQAAVTDHALAGHHVVLATPTASGKSLAFLVPALARLERDPAATVLALYPTKALAHDQLARLVELERALGIDIAPAVYDGDTPAPERARIKDRSRFVVTNPHGLNLYLGWHEGWERILANLALVIVDETHAYTGATGGAVGWLLRRLQRLAEAHGAAPVYVGASGTIANPAEHFARLIGDDVVLVDDDGSAQPTRTIAIVDATRSPDHAPIAQAALLVRRLVRHRRHVIAFSNSRSHAELLARLATDRAVRVEPYRAGYAAQRRRALEADLRAGRLRAISATSALELGIDVGVIDTVVLNGFPGSIASLFQRIGRAGRSGQDALGVVVLGAEPAARALIADPEEFLVRPPELAVANVDQPSVVRRALELAAAERPVTPDELRHWGAPARDAAAALVEAGTIRHDADGLRVPGRRPHRFRPLVEMEPTWRLQFEGTRTTIAPESLSESQALREAYRGAIVLHGSQPYRVVRVDYAARVAVARPEPDRGHHTQAAWYRAIAPTRVRSHAIAGSLTLDLADAVLVEQVTSAKEFRGSVLVHQRKVTAPSRSVAGEALILSTNQLVDPAELPALHGVEHLLVKALAPLAVGASDLTTLTQATPAPQILFFAPDALGGGTMLATVARQLDRALAVSERILTTCRCNDGCPFCTLDARCDGDVAAKSLVLDVLVRLRDHHARHA</sequence>
<dbReference type="GO" id="GO:0003676">
    <property type="term" value="F:nucleic acid binding"/>
    <property type="evidence" value="ECO:0007669"/>
    <property type="project" value="InterPro"/>
</dbReference>
<accession>C7M075</accession>
<dbReference type="HOGENOM" id="CLU_000809_3_2_11"/>
<dbReference type="Pfam" id="PF00270">
    <property type="entry name" value="DEAD"/>
    <property type="match status" value="1"/>
</dbReference>
<dbReference type="eggNOG" id="COG1201">
    <property type="taxonomic scope" value="Bacteria"/>
</dbReference>
<evidence type="ECO:0000256" key="2">
    <source>
        <dbReference type="ARBA" id="ARBA00022840"/>
    </source>
</evidence>
<dbReference type="OrthoDB" id="143059at2"/>
<dbReference type="CDD" id="cd17923">
    <property type="entry name" value="DEXHc_Hrq1-like"/>
    <property type="match status" value="1"/>
</dbReference>
<feature type="domain" description="Helicase C-terminal" evidence="4">
    <location>
        <begin position="304"/>
        <end position="458"/>
    </location>
</feature>
<dbReference type="InterPro" id="IPR001650">
    <property type="entry name" value="Helicase_C-like"/>
</dbReference>
<dbReference type="GO" id="GO:0036297">
    <property type="term" value="P:interstrand cross-link repair"/>
    <property type="evidence" value="ECO:0007669"/>
    <property type="project" value="TreeGrafter"/>
</dbReference>
<evidence type="ECO:0000313" key="5">
    <source>
        <dbReference type="EMBL" id="ACU54383.1"/>
    </source>
</evidence>
<dbReference type="SMART" id="SM00487">
    <property type="entry name" value="DEXDc"/>
    <property type="match status" value="1"/>
</dbReference>
<dbReference type="KEGG" id="afo:Afer_1460"/>
<dbReference type="EMBL" id="CP001631">
    <property type="protein sequence ID" value="ACU54383.1"/>
    <property type="molecule type" value="Genomic_DNA"/>
</dbReference>
<keyword evidence="6" id="KW-1185">Reference proteome</keyword>
<keyword evidence="2" id="KW-0067">ATP-binding</keyword>
<dbReference type="GO" id="GO:0006289">
    <property type="term" value="P:nucleotide-excision repair"/>
    <property type="evidence" value="ECO:0007669"/>
    <property type="project" value="TreeGrafter"/>
</dbReference>
<dbReference type="Proteomes" id="UP000000771">
    <property type="component" value="Chromosome"/>
</dbReference>
<dbReference type="Gene3D" id="3.40.50.300">
    <property type="entry name" value="P-loop containing nucleotide triphosphate hydrolases"/>
    <property type="match status" value="2"/>
</dbReference>
<dbReference type="InterPro" id="IPR027417">
    <property type="entry name" value="P-loop_NTPase"/>
</dbReference>
<dbReference type="PANTHER" id="PTHR47957">
    <property type="entry name" value="ATP-DEPENDENT HELICASE HRQ1"/>
    <property type="match status" value="1"/>
</dbReference>
<dbReference type="PANTHER" id="PTHR47957:SF3">
    <property type="entry name" value="ATP-DEPENDENT HELICASE HRQ1"/>
    <property type="match status" value="1"/>
</dbReference>
<dbReference type="RefSeq" id="WP_015798866.1">
    <property type="nucleotide sequence ID" value="NC_013124.1"/>
</dbReference>
<dbReference type="PROSITE" id="PS51192">
    <property type="entry name" value="HELICASE_ATP_BIND_1"/>
    <property type="match status" value="1"/>
</dbReference>
<organism evidence="5 6">
    <name type="scientific">Acidimicrobium ferrooxidans (strain DSM 10331 / JCM 15462 / NBRC 103882 / ICP)</name>
    <dbReference type="NCBI Taxonomy" id="525909"/>
    <lineage>
        <taxon>Bacteria</taxon>
        <taxon>Bacillati</taxon>
        <taxon>Actinomycetota</taxon>
        <taxon>Acidimicrobiia</taxon>
        <taxon>Acidimicrobiales</taxon>
        <taxon>Acidimicrobiaceae</taxon>
        <taxon>Acidimicrobium</taxon>
    </lineage>
</organism>
<dbReference type="SUPFAM" id="SSF52540">
    <property type="entry name" value="P-loop containing nucleoside triphosphate hydrolases"/>
    <property type="match status" value="1"/>
</dbReference>
<dbReference type="InterPro" id="IPR014001">
    <property type="entry name" value="Helicase_ATP-bd"/>
</dbReference>
<reference evidence="5 6" key="1">
    <citation type="journal article" date="2009" name="Stand. Genomic Sci.">
        <title>Complete genome sequence of Acidimicrobium ferrooxidans type strain (ICP).</title>
        <authorList>
            <person name="Clum A."/>
            <person name="Nolan M."/>
            <person name="Lang E."/>
            <person name="Glavina Del Rio T."/>
            <person name="Tice H."/>
            <person name="Copeland A."/>
            <person name="Cheng J.F."/>
            <person name="Lucas S."/>
            <person name="Chen F."/>
            <person name="Bruce D."/>
            <person name="Goodwin L."/>
            <person name="Pitluck S."/>
            <person name="Ivanova N."/>
            <person name="Mavrommatis K."/>
            <person name="Mikhailova N."/>
            <person name="Pati A."/>
            <person name="Chen A."/>
            <person name="Palaniappan K."/>
            <person name="Goker M."/>
            <person name="Spring S."/>
            <person name="Land M."/>
            <person name="Hauser L."/>
            <person name="Chang Y.J."/>
            <person name="Jeffries C.C."/>
            <person name="Chain P."/>
            <person name="Bristow J."/>
            <person name="Eisen J.A."/>
            <person name="Markowitz V."/>
            <person name="Hugenholtz P."/>
            <person name="Kyrpides N.C."/>
            <person name="Klenk H.P."/>
            <person name="Lapidus A."/>
        </authorList>
    </citation>
    <scope>NUCLEOTIDE SEQUENCE [LARGE SCALE GENOMIC DNA]</scope>
    <source>
        <strain evidence="6">DSM 10331 / JCM 15462 / NBRC 103882 / ICP</strain>
    </source>
</reference>
<proteinExistence type="predicted"/>
<feature type="domain" description="Helicase ATP-binding" evidence="3">
    <location>
        <begin position="94"/>
        <end position="273"/>
    </location>
</feature>
<keyword evidence="5" id="KW-0347">Helicase</keyword>
<dbReference type="STRING" id="525909.Afer_1460"/>
<keyword evidence="5" id="KW-0378">Hydrolase</keyword>
<protein>
    <submittedName>
        <fullName evidence="5">DEAD/DEAH box helicase domain protein</fullName>
    </submittedName>
</protein>
<dbReference type="Pfam" id="PF00271">
    <property type="entry name" value="Helicase_C"/>
    <property type="match status" value="1"/>
</dbReference>
<dbReference type="GO" id="GO:0005524">
    <property type="term" value="F:ATP binding"/>
    <property type="evidence" value="ECO:0007669"/>
    <property type="project" value="UniProtKB-KW"/>
</dbReference>
<evidence type="ECO:0000256" key="1">
    <source>
        <dbReference type="ARBA" id="ARBA00022741"/>
    </source>
</evidence>
<evidence type="ECO:0000259" key="3">
    <source>
        <dbReference type="PROSITE" id="PS51192"/>
    </source>
</evidence>
<dbReference type="GO" id="GO:0043138">
    <property type="term" value="F:3'-5' DNA helicase activity"/>
    <property type="evidence" value="ECO:0007669"/>
    <property type="project" value="TreeGrafter"/>
</dbReference>
<keyword evidence="1" id="KW-0547">Nucleotide-binding</keyword>